<reference evidence="2 3" key="1">
    <citation type="journal article" date="2015" name="Proc. Natl. Acad. Sci. U.S.A.">
        <title>The resurrection genome of Boea hygrometrica: A blueprint for survival of dehydration.</title>
        <authorList>
            <person name="Xiao L."/>
            <person name="Yang G."/>
            <person name="Zhang L."/>
            <person name="Yang X."/>
            <person name="Zhao S."/>
            <person name="Ji Z."/>
            <person name="Zhou Q."/>
            <person name="Hu M."/>
            <person name="Wang Y."/>
            <person name="Chen M."/>
            <person name="Xu Y."/>
            <person name="Jin H."/>
            <person name="Xiao X."/>
            <person name="Hu G."/>
            <person name="Bao F."/>
            <person name="Hu Y."/>
            <person name="Wan P."/>
            <person name="Li L."/>
            <person name="Deng X."/>
            <person name="Kuang T."/>
            <person name="Xiang C."/>
            <person name="Zhu J.K."/>
            <person name="Oliver M.J."/>
            <person name="He Y."/>
        </authorList>
    </citation>
    <scope>NUCLEOTIDE SEQUENCE [LARGE SCALE GENOMIC DNA]</scope>
    <source>
        <strain evidence="3">cv. XS01</strain>
    </source>
</reference>
<protein>
    <submittedName>
        <fullName evidence="2">Uncharacterized protein</fullName>
    </submittedName>
</protein>
<dbReference type="Proteomes" id="UP000250235">
    <property type="component" value="Unassembled WGS sequence"/>
</dbReference>
<sequence>MDNSGHGVCEHMGATHSSQHTAPDETHSSTRCCPTHKVWELPTPLIVANKSSRKMRYGSYPLILNRHPDPTDNLRYKADFPFGSESHNRYNSTPGQIPTNSNDVAQSPLSHLDTSPTTQISIANATGI</sequence>
<evidence type="ECO:0000313" key="2">
    <source>
        <dbReference type="EMBL" id="KZV15598.1"/>
    </source>
</evidence>
<gene>
    <name evidence="2" type="ORF">F511_20193</name>
</gene>
<evidence type="ECO:0000256" key="1">
    <source>
        <dbReference type="SAM" id="MobiDB-lite"/>
    </source>
</evidence>
<feature type="region of interest" description="Disordered" evidence="1">
    <location>
        <begin position="79"/>
        <end position="117"/>
    </location>
</feature>
<organism evidence="2 3">
    <name type="scientific">Dorcoceras hygrometricum</name>
    <dbReference type="NCBI Taxonomy" id="472368"/>
    <lineage>
        <taxon>Eukaryota</taxon>
        <taxon>Viridiplantae</taxon>
        <taxon>Streptophyta</taxon>
        <taxon>Embryophyta</taxon>
        <taxon>Tracheophyta</taxon>
        <taxon>Spermatophyta</taxon>
        <taxon>Magnoliopsida</taxon>
        <taxon>eudicotyledons</taxon>
        <taxon>Gunneridae</taxon>
        <taxon>Pentapetalae</taxon>
        <taxon>asterids</taxon>
        <taxon>lamiids</taxon>
        <taxon>Lamiales</taxon>
        <taxon>Gesneriaceae</taxon>
        <taxon>Didymocarpoideae</taxon>
        <taxon>Trichosporeae</taxon>
        <taxon>Loxocarpinae</taxon>
        <taxon>Dorcoceras</taxon>
    </lineage>
</organism>
<name>A0A2Z7A1W1_9LAMI</name>
<keyword evidence="3" id="KW-1185">Reference proteome</keyword>
<feature type="region of interest" description="Disordered" evidence="1">
    <location>
        <begin position="1"/>
        <end position="32"/>
    </location>
</feature>
<feature type="compositionally biased region" description="Polar residues" evidence="1">
    <location>
        <begin position="89"/>
        <end position="117"/>
    </location>
</feature>
<proteinExistence type="predicted"/>
<evidence type="ECO:0000313" key="3">
    <source>
        <dbReference type="Proteomes" id="UP000250235"/>
    </source>
</evidence>
<accession>A0A2Z7A1W1</accession>
<dbReference type="EMBL" id="KV019733">
    <property type="protein sequence ID" value="KZV15598.1"/>
    <property type="molecule type" value="Genomic_DNA"/>
</dbReference>
<dbReference type="AlphaFoldDB" id="A0A2Z7A1W1"/>